<comment type="caution">
    <text evidence="3">The sequence shown here is derived from an EMBL/GenBank/DDBJ whole genome shotgun (WGS) entry which is preliminary data.</text>
</comment>
<feature type="region of interest" description="Disordered" evidence="1">
    <location>
        <begin position="40"/>
        <end position="80"/>
    </location>
</feature>
<feature type="chain" id="PRO_5045483017" description="Lipoprotein" evidence="2">
    <location>
        <begin position="38"/>
        <end position="246"/>
    </location>
</feature>
<organism evidence="3 4">
    <name type="scientific">Streptomyces antimicrobicus</name>
    <dbReference type="NCBI Taxonomy" id="2883108"/>
    <lineage>
        <taxon>Bacteria</taxon>
        <taxon>Bacillati</taxon>
        <taxon>Actinomycetota</taxon>
        <taxon>Actinomycetes</taxon>
        <taxon>Kitasatosporales</taxon>
        <taxon>Streptomycetaceae</taxon>
        <taxon>Streptomyces</taxon>
    </lineage>
</organism>
<evidence type="ECO:0000256" key="1">
    <source>
        <dbReference type="SAM" id="MobiDB-lite"/>
    </source>
</evidence>
<keyword evidence="2" id="KW-0732">Signal</keyword>
<evidence type="ECO:0000313" key="3">
    <source>
        <dbReference type="EMBL" id="MCB5181483.1"/>
    </source>
</evidence>
<name>A0ABS8BA27_9ACTN</name>
<dbReference type="EMBL" id="JAJAUY010000076">
    <property type="protein sequence ID" value="MCB5181483.1"/>
    <property type="molecule type" value="Genomic_DNA"/>
</dbReference>
<proteinExistence type="predicted"/>
<evidence type="ECO:0008006" key="5">
    <source>
        <dbReference type="Google" id="ProtNLM"/>
    </source>
</evidence>
<dbReference type="PROSITE" id="PS51257">
    <property type="entry name" value="PROKAR_LIPOPROTEIN"/>
    <property type="match status" value="1"/>
</dbReference>
<evidence type="ECO:0000313" key="4">
    <source>
        <dbReference type="Proteomes" id="UP001199054"/>
    </source>
</evidence>
<reference evidence="3 4" key="1">
    <citation type="submission" date="2021-10" db="EMBL/GenBank/DDBJ databases">
        <title>Streptomyces sp. strain SMC 277, a novel streptomycete isolated from soil.</title>
        <authorList>
            <person name="Chanama M."/>
        </authorList>
    </citation>
    <scope>NUCLEOTIDE SEQUENCE [LARGE SCALE GENOMIC DNA]</scope>
    <source>
        <strain evidence="3 4">SMC 277</strain>
    </source>
</reference>
<protein>
    <recommendedName>
        <fullName evidence="5">Lipoprotein</fullName>
    </recommendedName>
</protein>
<feature type="compositionally biased region" description="Low complexity" evidence="1">
    <location>
        <begin position="40"/>
        <end position="61"/>
    </location>
</feature>
<dbReference type="Proteomes" id="UP001199054">
    <property type="component" value="Unassembled WGS sequence"/>
</dbReference>
<accession>A0ABS8BA27</accession>
<sequence length="246" mass="25240">MRTRSRTRTGHPGRSTARGLATAVAAALLLLTGCTSAAPGGDRASGAAPAPSGGPAGQPGSYDGPRPQDQNLLAWTGDPNDAGHVTAQSAAGVGGRVTLVRIVLRQEITWSNIWMGLAGIDPNASLSHCYLGVYDATGTLRGATADISPQLMTEPIAKPFALTKPFTAAPGTYYVALLLNGNWTTNLLTLKSTGAGISVNAGLTPPNLRYSTVLTGQTSLPPSVNLAEQSTATINTGWASQWYGVS</sequence>
<evidence type="ECO:0000256" key="2">
    <source>
        <dbReference type="SAM" id="SignalP"/>
    </source>
</evidence>
<dbReference type="RefSeq" id="WP_226728566.1">
    <property type="nucleotide sequence ID" value="NZ_JAJAUY010000076.1"/>
</dbReference>
<keyword evidence="4" id="KW-1185">Reference proteome</keyword>
<gene>
    <name evidence="3" type="ORF">LG632_19100</name>
</gene>
<feature type="signal peptide" evidence="2">
    <location>
        <begin position="1"/>
        <end position="37"/>
    </location>
</feature>